<evidence type="ECO:0000256" key="8">
    <source>
        <dbReference type="ARBA" id="ARBA00023239"/>
    </source>
</evidence>
<evidence type="ECO:0000256" key="7">
    <source>
        <dbReference type="ARBA" id="ARBA00023061"/>
    </source>
</evidence>
<dbReference type="SUPFAM" id="SSF117856">
    <property type="entry name" value="AF0104/ALDC/Ptd012-like"/>
    <property type="match status" value="1"/>
</dbReference>
<sequence>MTIYNRIRYLLFAAAVLLLAAGPSAAQTTVDRDTLYQVSTIDALMAGVYDGSFTCGDIRRHGNYGIGTFQALDGEMVVVDGHVYQVAYDGSVHEMDDAVRTPFAAVTWFEPDISFTLRNVASIKELEQAIDDRLPKKNMFYTVRVQGRFESVTARSVPAQEKPYPPLAVAAKKQNVFHLGPAVGELVGFRCPAFAEKVNVVGYHLHYIAADRQSGGHLLDLAGGPFTVLVDETPSFHLDVPTSGPFQEIDLSGDRTKALEEVEQ</sequence>
<feature type="signal peptide" evidence="10">
    <location>
        <begin position="1"/>
        <end position="26"/>
    </location>
</feature>
<keyword evidence="6 9" id="KW-0210">Decarboxylase</keyword>
<evidence type="ECO:0000256" key="3">
    <source>
        <dbReference type="ARBA" id="ARBA00007106"/>
    </source>
</evidence>
<evidence type="ECO:0000256" key="6">
    <source>
        <dbReference type="ARBA" id="ARBA00022793"/>
    </source>
</evidence>
<dbReference type="PANTHER" id="PTHR35524">
    <property type="entry name" value="ALPHA-ACETOLACTATE DECARBOXYLASE"/>
    <property type="match status" value="1"/>
</dbReference>
<dbReference type="InterPro" id="IPR005128">
    <property type="entry name" value="Acetolactate_a_deCO2ase"/>
</dbReference>
<dbReference type="NCBIfam" id="TIGR01252">
    <property type="entry name" value="acetolac_decarb"/>
    <property type="match status" value="1"/>
</dbReference>
<feature type="chain" id="PRO_5046483978" description="Alpha-acetolactate decarboxylase" evidence="10">
    <location>
        <begin position="27"/>
        <end position="264"/>
    </location>
</feature>
<keyword evidence="12" id="KW-1185">Reference proteome</keyword>
<evidence type="ECO:0000256" key="1">
    <source>
        <dbReference type="ARBA" id="ARBA00001784"/>
    </source>
</evidence>
<evidence type="ECO:0000313" key="12">
    <source>
        <dbReference type="Proteomes" id="UP000503251"/>
    </source>
</evidence>
<dbReference type="EMBL" id="CP039543">
    <property type="protein sequence ID" value="QJT08354.1"/>
    <property type="molecule type" value="Genomic_DNA"/>
</dbReference>
<dbReference type="CDD" id="cd17299">
    <property type="entry name" value="acetolactate_decarboxylase"/>
    <property type="match status" value="1"/>
</dbReference>
<comment type="similarity">
    <text evidence="3 9">Belongs to the alpha-acetolactate decarboxylase family.</text>
</comment>
<keyword evidence="8 9" id="KW-0456">Lyase</keyword>
<evidence type="ECO:0000256" key="10">
    <source>
        <dbReference type="SAM" id="SignalP"/>
    </source>
</evidence>
<protein>
    <recommendedName>
        <fullName evidence="5 9">Alpha-acetolactate decarboxylase</fullName>
        <ecNumber evidence="4 9">4.1.1.5</ecNumber>
    </recommendedName>
</protein>
<keyword evidence="7 9" id="KW-0005">Acetoin biosynthesis</keyword>
<comment type="catalytic activity">
    <reaction evidence="1 9">
        <text>(2S)-2-acetolactate + H(+) = (R)-acetoin + CO2</text>
        <dbReference type="Rhea" id="RHEA:21580"/>
        <dbReference type="ChEBI" id="CHEBI:15378"/>
        <dbReference type="ChEBI" id="CHEBI:15686"/>
        <dbReference type="ChEBI" id="CHEBI:16526"/>
        <dbReference type="ChEBI" id="CHEBI:58476"/>
        <dbReference type="EC" id="4.1.1.5"/>
    </reaction>
</comment>
<dbReference type="PANTHER" id="PTHR35524:SF1">
    <property type="entry name" value="ALPHA-ACETOLACTATE DECARBOXYLASE"/>
    <property type="match status" value="1"/>
</dbReference>
<dbReference type="EC" id="4.1.1.5" evidence="4 9"/>
<evidence type="ECO:0000256" key="2">
    <source>
        <dbReference type="ARBA" id="ARBA00005170"/>
    </source>
</evidence>
<gene>
    <name evidence="11" type="primary">budA</name>
    <name evidence="11" type="ORF">E8L03_05160</name>
</gene>
<comment type="pathway">
    <text evidence="2 9">Polyol metabolism; (R,R)-butane-2,3-diol biosynthesis; (R,R)-butane-2,3-diol from pyruvate: step 2/3.</text>
</comment>
<evidence type="ECO:0000313" key="11">
    <source>
        <dbReference type="EMBL" id="QJT08354.1"/>
    </source>
</evidence>
<evidence type="ECO:0000256" key="9">
    <source>
        <dbReference type="PIRNR" id="PIRNR001332"/>
    </source>
</evidence>
<dbReference type="RefSeq" id="WP_171266751.1">
    <property type="nucleotide sequence ID" value="NZ_CP039543.1"/>
</dbReference>
<dbReference type="Proteomes" id="UP000503251">
    <property type="component" value="Chromosome"/>
</dbReference>
<dbReference type="PIRSF" id="PIRSF001332">
    <property type="entry name" value="Acetolac_decarb"/>
    <property type="match status" value="1"/>
</dbReference>
<proteinExistence type="inferred from homology"/>
<dbReference type="GO" id="GO:0047605">
    <property type="term" value="F:acetolactate decarboxylase activity"/>
    <property type="evidence" value="ECO:0007669"/>
    <property type="project" value="UniProtKB-EC"/>
</dbReference>
<accession>A0ABX6NCM6</accession>
<dbReference type="Gene3D" id="3.30.1330.80">
    <property type="entry name" value="Hypothetical protein, similar to alpha- acetolactate decarboxylase, domain 2"/>
    <property type="match status" value="2"/>
</dbReference>
<keyword evidence="10" id="KW-0732">Signal</keyword>
<name>A0ABX6NCM6_9BACT</name>
<evidence type="ECO:0000256" key="4">
    <source>
        <dbReference type="ARBA" id="ARBA00013204"/>
    </source>
</evidence>
<evidence type="ECO:0000256" key="5">
    <source>
        <dbReference type="ARBA" id="ARBA00020164"/>
    </source>
</evidence>
<reference evidence="11 12" key="1">
    <citation type="submission" date="2019-04" db="EMBL/GenBank/DDBJ databases">
        <title>Isolation and culture of sulfate reducing bacteria from the cold seep of the South China Sea.</title>
        <authorList>
            <person name="Sun C."/>
            <person name="Liu R."/>
        </authorList>
    </citation>
    <scope>NUCLEOTIDE SEQUENCE [LARGE SCALE GENOMIC DNA]</scope>
    <source>
        <strain evidence="11 12">CS1</strain>
    </source>
</reference>
<dbReference type="Pfam" id="PF03306">
    <property type="entry name" value="AAL_decarboxy"/>
    <property type="match status" value="1"/>
</dbReference>
<organism evidence="11 12">
    <name type="scientific">Oceanidesulfovibrio marinus</name>
    <dbReference type="NCBI Taxonomy" id="370038"/>
    <lineage>
        <taxon>Bacteria</taxon>
        <taxon>Pseudomonadati</taxon>
        <taxon>Thermodesulfobacteriota</taxon>
        <taxon>Desulfovibrionia</taxon>
        <taxon>Desulfovibrionales</taxon>
        <taxon>Desulfovibrionaceae</taxon>
        <taxon>Oceanidesulfovibrio</taxon>
    </lineage>
</organism>